<keyword evidence="10" id="KW-1185">Reference proteome</keyword>
<dbReference type="RefSeq" id="WP_190417370.1">
    <property type="nucleotide sequence ID" value="NZ_JAAOCA010000003.1"/>
</dbReference>
<keyword evidence="6" id="KW-0998">Cell outer membrane</keyword>
<evidence type="ECO:0000256" key="8">
    <source>
        <dbReference type="RuleBase" id="RU362097"/>
    </source>
</evidence>
<dbReference type="InterPro" id="IPR010131">
    <property type="entry name" value="MdtP/NodT-like"/>
</dbReference>
<comment type="subcellular location">
    <subcellularLocation>
        <location evidence="8">Cell outer membrane</location>
        <topology evidence="8">Lipid-anchor</topology>
    </subcellularLocation>
</comment>
<evidence type="ECO:0000256" key="5">
    <source>
        <dbReference type="ARBA" id="ARBA00023139"/>
    </source>
</evidence>
<dbReference type="PANTHER" id="PTHR30203">
    <property type="entry name" value="OUTER MEMBRANE CATION EFFLUX PROTEIN"/>
    <property type="match status" value="1"/>
</dbReference>
<evidence type="ECO:0000313" key="9">
    <source>
        <dbReference type="EMBL" id="MBD1597760.1"/>
    </source>
</evidence>
<comment type="caution">
    <text evidence="9">The sequence shown here is derived from an EMBL/GenBank/DDBJ whole genome shotgun (WGS) entry which is preliminary data.</text>
</comment>
<dbReference type="InterPro" id="IPR003423">
    <property type="entry name" value="OMP_efflux"/>
</dbReference>
<evidence type="ECO:0000256" key="4">
    <source>
        <dbReference type="ARBA" id="ARBA00023136"/>
    </source>
</evidence>
<evidence type="ECO:0000256" key="1">
    <source>
        <dbReference type="ARBA" id="ARBA00007613"/>
    </source>
</evidence>
<keyword evidence="2 8" id="KW-1134">Transmembrane beta strand</keyword>
<dbReference type="Pfam" id="PF02321">
    <property type="entry name" value="OEP"/>
    <property type="match status" value="2"/>
</dbReference>
<keyword evidence="4 8" id="KW-0472">Membrane</keyword>
<proteinExistence type="inferred from homology"/>
<dbReference type="SUPFAM" id="SSF56954">
    <property type="entry name" value="Outer membrane efflux proteins (OEP)"/>
    <property type="match status" value="1"/>
</dbReference>
<evidence type="ECO:0000313" key="10">
    <source>
        <dbReference type="Proteomes" id="UP000805841"/>
    </source>
</evidence>
<dbReference type="Gene3D" id="2.20.200.10">
    <property type="entry name" value="Outer membrane efflux proteins (OEP)"/>
    <property type="match status" value="1"/>
</dbReference>
<dbReference type="PANTHER" id="PTHR30203:SF25">
    <property type="entry name" value="OUTER MEMBRANE PROTEIN-RELATED"/>
    <property type="match status" value="1"/>
</dbReference>
<dbReference type="NCBIfam" id="TIGR01845">
    <property type="entry name" value="outer_NodT"/>
    <property type="match status" value="1"/>
</dbReference>
<reference evidence="9 10" key="1">
    <citation type="journal article" date="2020" name="Insects">
        <title>Bacteria Belonging to Pseudomonas typographi sp. nov. from the Bark Beetle Ips typographus Have Genomic Potential to Aid in the Host Ecology.</title>
        <authorList>
            <person name="Peral-Aranega E."/>
            <person name="Saati-Santamaria Z."/>
            <person name="Kolarik M."/>
            <person name="Rivas R."/>
            <person name="Garcia-Fraile P."/>
        </authorList>
    </citation>
    <scope>NUCLEOTIDE SEQUENCE [LARGE SCALE GENOMIC DNA]</scope>
    <source>
        <strain evidence="9 10">CA3A</strain>
    </source>
</reference>
<comment type="similarity">
    <text evidence="1 8">Belongs to the outer membrane factor (OMF) (TC 1.B.17) family.</text>
</comment>
<protein>
    <submittedName>
        <fullName evidence="9">Efflux transporter outer membrane subunit</fullName>
    </submittedName>
</protein>
<evidence type="ECO:0000256" key="6">
    <source>
        <dbReference type="ARBA" id="ARBA00023237"/>
    </source>
</evidence>
<gene>
    <name evidence="9" type="ORF">HAQ05_03395</name>
</gene>
<evidence type="ECO:0000256" key="7">
    <source>
        <dbReference type="ARBA" id="ARBA00023288"/>
    </source>
</evidence>
<dbReference type="Gene3D" id="1.20.1600.10">
    <property type="entry name" value="Outer membrane efflux proteins (OEP)"/>
    <property type="match status" value="1"/>
</dbReference>
<accession>A0ABR7YX61</accession>
<keyword evidence="5 8" id="KW-0564">Palmitate</keyword>
<name>A0ABR7YX61_9PSED</name>
<keyword evidence="3 8" id="KW-0812">Transmembrane</keyword>
<keyword evidence="7 8" id="KW-0449">Lipoprotein</keyword>
<evidence type="ECO:0000256" key="3">
    <source>
        <dbReference type="ARBA" id="ARBA00022692"/>
    </source>
</evidence>
<sequence length="479" mass="51300">MNTPLYLFALCALAGCTVGPDYTGAPPVAPHSLQAGHLAHDTATPGRAGAIARWWQTLGDRQLDLLVSQALAHSPDVAEAQARVRQARANLQSEVAAGRPKLSSDAMLLRMRSPDTSDFGFDGTGRGPLSLYLAGFDASWEVDLFGGTRRAVQAADAQAQAAGANLADAQVQLAAEVVQAYTDLRDRQARLALVDATLAVEQQALGLTQQRLERGVASQLQFEQVLTQAQNTQAQRLPLQTQLIEAQDELALLCGLEPGELDNRLAAAAPLPQVPAQVPLANPAALLKARPDVRAAERQLAMRTAQVGQQQAEWFPKLSLTGDLSFSAADPGHLLRNANGTWLALPRLSWNILDFGRVRAGVENAEGSRDEALAHYQGVVLNALKDADVALARYGHQRQNAVLLAEVQASAERAAGLTRQRYEAGTASTLDWLDAERTLYDARQNRIGADAQLLKDFTALHKALGMGWQVAAVTTAQHG</sequence>
<evidence type="ECO:0000256" key="2">
    <source>
        <dbReference type="ARBA" id="ARBA00022452"/>
    </source>
</evidence>
<dbReference type="Proteomes" id="UP000805841">
    <property type="component" value="Unassembled WGS sequence"/>
</dbReference>
<dbReference type="EMBL" id="JAAOCA010000003">
    <property type="protein sequence ID" value="MBD1597760.1"/>
    <property type="molecule type" value="Genomic_DNA"/>
</dbReference>
<organism evidence="9 10">
    <name type="scientific">Pseudomonas typographi</name>
    <dbReference type="NCBI Taxonomy" id="2715964"/>
    <lineage>
        <taxon>Bacteria</taxon>
        <taxon>Pseudomonadati</taxon>
        <taxon>Pseudomonadota</taxon>
        <taxon>Gammaproteobacteria</taxon>
        <taxon>Pseudomonadales</taxon>
        <taxon>Pseudomonadaceae</taxon>
        <taxon>Pseudomonas</taxon>
    </lineage>
</organism>